<dbReference type="GO" id="GO:0030295">
    <property type="term" value="F:protein kinase activator activity"/>
    <property type="evidence" value="ECO:0007669"/>
    <property type="project" value="TreeGrafter"/>
</dbReference>
<dbReference type="Gene3D" id="3.30.450.20">
    <property type="entry name" value="PAS domain"/>
    <property type="match status" value="1"/>
</dbReference>
<dbReference type="SUPFAM" id="SSF55874">
    <property type="entry name" value="ATPase domain of HSP90 chaperone/DNA topoisomerase II/histidine kinase"/>
    <property type="match status" value="1"/>
</dbReference>
<dbReference type="CDD" id="cd00082">
    <property type="entry name" value="HisKA"/>
    <property type="match status" value="1"/>
</dbReference>
<sequence>MKNINIGFLLVLAILIIFSYFYVTVYSKYDVILYLNDYKEIIQLNHIIEVLLVLTISFFVYKIFFRSNVFGSKITKKIFILLSLMVIIPSLINIKIANYFIDNTVNRLFNPQIEELFNNSFNIAEESIKYFSKELKKKTTIATEYLKIIDQSDNNFNLEKIKNIIDVNNLRIYDISGKLLLNDSLNINGFLPVHLSQPLIAKIQSNGYYYEINKDLQGDYVFYYYQIYDKNKIIVLSQNAPEFIRVDNTKLVQNKDLYLGLLSNKDHLKDVYTSTLIISVLLSISIAVLLSIFFAQFLIKRLSSLIENIQSIKQGSFNNKNLVYGNDELSDLITAFNEMSQNLDRVRKLEKFQKEQITSYKNYLESLINNLSLSVIVYDEKYNIKNINLISHEILGVDLENLKGTPLNLWGKIYSHLDRLIEIIENNFSNKNNDWEENVIIRDGYNIKTLFVKTIKFNTSDEILYITLISDVTNLIKAKQNQAWADIAKRLAHEIKNPLTPIVLSAERIEMKLTPKLTTEDQTFLQRLVKQIIIQVEDLKELVNKFRDFANISKPSLSRMGVIQFFTQFYILYENIDYIKLDKNFSEEELFFMGDSSLLRQVFHNLVKNAIESVELTENKQVLVHISKENSYIKILIKDNGPGFDKIIIENLFEPYRTTKGVKGSGLGMAIVKKIIDEHNGKIEVFNDNGANVVVKLPLVE</sequence>
<feature type="transmembrane region" description="Helical" evidence="7">
    <location>
        <begin position="46"/>
        <end position="65"/>
    </location>
</feature>
<dbReference type="InterPro" id="IPR017232">
    <property type="entry name" value="NtrY"/>
</dbReference>
<evidence type="ECO:0000313" key="11">
    <source>
        <dbReference type="Proteomes" id="UP000236655"/>
    </source>
</evidence>
<dbReference type="GO" id="GO:0000156">
    <property type="term" value="F:phosphorelay response regulator activity"/>
    <property type="evidence" value="ECO:0007669"/>
    <property type="project" value="TreeGrafter"/>
</dbReference>
<comment type="subcellular location">
    <subcellularLocation>
        <location evidence="2">Membrane</location>
    </subcellularLocation>
</comment>
<feature type="transmembrane region" description="Helical" evidence="7">
    <location>
        <begin position="77"/>
        <end position="101"/>
    </location>
</feature>
<dbReference type="PANTHER" id="PTHR42878:SF13">
    <property type="entry name" value="HISTIDINE KINASE"/>
    <property type="match status" value="1"/>
</dbReference>
<proteinExistence type="predicted"/>
<dbReference type="PIRSF" id="PIRSF037532">
    <property type="entry name" value="STHK_NtrY"/>
    <property type="match status" value="1"/>
</dbReference>
<evidence type="ECO:0000259" key="8">
    <source>
        <dbReference type="PROSITE" id="PS50109"/>
    </source>
</evidence>
<dbReference type="InterPro" id="IPR036890">
    <property type="entry name" value="HATPase_C_sf"/>
</dbReference>
<evidence type="ECO:0000256" key="3">
    <source>
        <dbReference type="ARBA" id="ARBA00012438"/>
    </source>
</evidence>
<evidence type="ECO:0000256" key="5">
    <source>
        <dbReference type="ARBA" id="ARBA00022679"/>
    </source>
</evidence>
<dbReference type="SMART" id="SM00387">
    <property type="entry name" value="HATPase_c"/>
    <property type="match status" value="1"/>
</dbReference>
<dbReference type="SUPFAM" id="SSF47384">
    <property type="entry name" value="Homodimeric domain of signal transducing histidine kinase"/>
    <property type="match status" value="1"/>
</dbReference>
<dbReference type="SMART" id="SM00304">
    <property type="entry name" value="HAMP"/>
    <property type="match status" value="1"/>
</dbReference>
<evidence type="ECO:0000259" key="9">
    <source>
        <dbReference type="PROSITE" id="PS50885"/>
    </source>
</evidence>
<name>A0A2I7N359_9NEIS</name>
<dbReference type="InterPro" id="IPR003661">
    <property type="entry name" value="HisK_dim/P_dom"/>
</dbReference>
<dbReference type="PANTHER" id="PTHR42878">
    <property type="entry name" value="TWO-COMPONENT HISTIDINE KINASE"/>
    <property type="match status" value="1"/>
</dbReference>
<evidence type="ECO:0000256" key="4">
    <source>
        <dbReference type="ARBA" id="ARBA00022553"/>
    </source>
</evidence>
<evidence type="ECO:0000313" key="10">
    <source>
        <dbReference type="EMBL" id="AUR50891.1"/>
    </source>
</evidence>
<dbReference type="Pfam" id="PF02518">
    <property type="entry name" value="HATPase_c"/>
    <property type="match status" value="1"/>
</dbReference>
<feature type="domain" description="HAMP" evidence="9">
    <location>
        <begin position="296"/>
        <end position="348"/>
    </location>
</feature>
<dbReference type="InterPro" id="IPR036097">
    <property type="entry name" value="HisK_dim/P_sf"/>
</dbReference>
<dbReference type="PROSITE" id="PS50885">
    <property type="entry name" value="HAMP"/>
    <property type="match status" value="1"/>
</dbReference>
<feature type="transmembrane region" description="Helical" evidence="7">
    <location>
        <begin position="276"/>
        <end position="299"/>
    </location>
</feature>
<dbReference type="InterPro" id="IPR035965">
    <property type="entry name" value="PAS-like_dom_sf"/>
</dbReference>
<feature type="domain" description="Histidine kinase" evidence="8">
    <location>
        <begin position="490"/>
        <end position="701"/>
    </location>
</feature>
<dbReference type="InterPro" id="IPR004358">
    <property type="entry name" value="Sig_transdc_His_kin-like_C"/>
</dbReference>
<evidence type="ECO:0000256" key="6">
    <source>
        <dbReference type="ARBA" id="ARBA00022777"/>
    </source>
</evidence>
<gene>
    <name evidence="10" type="ORF">CUN60_00760</name>
</gene>
<dbReference type="KEGG" id="nba:CUN60_00760"/>
<dbReference type="Gene3D" id="6.10.340.10">
    <property type="match status" value="1"/>
</dbReference>
<dbReference type="PROSITE" id="PS50109">
    <property type="entry name" value="HIS_KIN"/>
    <property type="match status" value="1"/>
</dbReference>
<reference evidence="11" key="1">
    <citation type="submission" date="2017-11" db="EMBL/GenBank/DDBJ databases">
        <authorList>
            <person name="Chan K.G."/>
            <person name="Lee L.S."/>
        </authorList>
    </citation>
    <scope>NUCLEOTIDE SEQUENCE [LARGE SCALE GENOMIC DNA]</scope>
    <source>
        <strain evidence="11">DSM 100970</strain>
    </source>
</reference>
<dbReference type="Proteomes" id="UP000236655">
    <property type="component" value="Chromosome"/>
</dbReference>
<dbReference type="GO" id="GO:0007234">
    <property type="term" value="P:osmosensory signaling via phosphorelay pathway"/>
    <property type="evidence" value="ECO:0007669"/>
    <property type="project" value="TreeGrafter"/>
</dbReference>
<keyword evidence="11" id="KW-1185">Reference proteome</keyword>
<dbReference type="SMART" id="SM00388">
    <property type="entry name" value="HisKA"/>
    <property type="match status" value="1"/>
</dbReference>
<keyword evidence="4" id="KW-0597">Phosphoprotein</keyword>
<dbReference type="Pfam" id="PF00512">
    <property type="entry name" value="HisKA"/>
    <property type="match status" value="1"/>
</dbReference>
<evidence type="ECO:0000256" key="7">
    <source>
        <dbReference type="SAM" id="Phobius"/>
    </source>
</evidence>
<dbReference type="InterPro" id="IPR050351">
    <property type="entry name" value="BphY/WalK/GraS-like"/>
</dbReference>
<dbReference type="GO" id="GO:0016020">
    <property type="term" value="C:membrane"/>
    <property type="evidence" value="ECO:0007669"/>
    <property type="project" value="UniProtKB-SubCell"/>
</dbReference>
<keyword evidence="5" id="KW-0808">Transferase</keyword>
<protein>
    <recommendedName>
        <fullName evidence="3">histidine kinase</fullName>
        <ecNumber evidence="3">2.7.13.3</ecNumber>
    </recommendedName>
</protein>
<dbReference type="AlphaFoldDB" id="A0A2I7N359"/>
<accession>A0A2I7N359</accession>
<keyword evidence="7" id="KW-0472">Membrane</keyword>
<keyword evidence="7" id="KW-1133">Transmembrane helix</keyword>
<dbReference type="InterPro" id="IPR003660">
    <property type="entry name" value="HAMP_dom"/>
</dbReference>
<dbReference type="RefSeq" id="WP_102950191.1">
    <property type="nucleotide sequence ID" value="NZ_CP024847.1"/>
</dbReference>
<dbReference type="EMBL" id="CP024847">
    <property type="protein sequence ID" value="AUR50891.1"/>
    <property type="molecule type" value="Genomic_DNA"/>
</dbReference>
<feature type="transmembrane region" description="Helical" evidence="7">
    <location>
        <begin position="7"/>
        <end position="26"/>
    </location>
</feature>
<dbReference type="PRINTS" id="PR00344">
    <property type="entry name" value="BCTRLSENSOR"/>
</dbReference>
<organism evidence="10 11">
    <name type="scientific">Aquella oligotrophica</name>
    <dbReference type="NCBI Taxonomy" id="2067065"/>
    <lineage>
        <taxon>Bacteria</taxon>
        <taxon>Pseudomonadati</taxon>
        <taxon>Pseudomonadota</taxon>
        <taxon>Betaproteobacteria</taxon>
        <taxon>Neisseriales</taxon>
        <taxon>Neisseriaceae</taxon>
        <taxon>Aquella</taxon>
    </lineage>
</organism>
<dbReference type="OrthoDB" id="9815750at2"/>
<dbReference type="Gene3D" id="1.10.287.130">
    <property type="match status" value="1"/>
</dbReference>
<dbReference type="InterPro" id="IPR005467">
    <property type="entry name" value="His_kinase_dom"/>
</dbReference>
<keyword evidence="6" id="KW-0418">Kinase</keyword>
<dbReference type="CDD" id="cd06225">
    <property type="entry name" value="HAMP"/>
    <property type="match status" value="1"/>
</dbReference>
<evidence type="ECO:0000256" key="2">
    <source>
        <dbReference type="ARBA" id="ARBA00004370"/>
    </source>
</evidence>
<dbReference type="Gene3D" id="3.30.565.10">
    <property type="entry name" value="Histidine kinase-like ATPase, C-terminal domain"/>
    <property type="match status" value="1"/>
</dbReference>
<evidence type="ECO:0000256" key="1">
    <source>
        <dbReference type="ARBA" id="ARBA00000085"/>
    </source>
</evidence>
<dbReference type="InterPro" id="IPR003594">
    <property type="entry name" value="HATPase_dom"/>
</dbReference>
<dbReference type="GO" id="GO:0000155">
    <property type="term" value="F:phosphorelay sensor kinase activity"/>
    <property type="evidence" value="ECO:0007669"/>
    <property type="project" value="InterPro"/>
</dbReference>
<dbReference type="EC" id="2.7.13.3" evidence="3"/>
<comment type="catalytic activity">
    <reaction evidence="1">
        <text>ATP + protein L-histidine = ADP + protein N-phospho-L-histidine.</text>
        <dbReference type="EC" id="2.7.13.3"/>
    </reaction>
</comment>
<dbReference type="Pfam" id="PF00672">
    <property type="entry name" value="HAMP"/>
    <property type="match status" value="1"/>
</dbReference>
<dbReference type="SUPFAM" id="SSF158472">
    <property type="entry name" value="HAMP domain-like"/>
    <property type="match status" value="1"/>
</dbReference>
<dbReference type="SUPFAM" id="SSF55785">
    <property type="entry name" value="PYP-like sensor domain (PAS domain)"/>
    <property type="match status" value="1"/>
</dbReference>
<keyword evidence="7" id="KW-0812">Transmembrane</keyword>